<accession>A0A9Q3PQX6</accession>
<protein>
    <recommendedName>
        <fullName evidence="1">Peptidase A2 domain-containing protein</fullName>
    </recommendedName>
</protein>
<dbReference type="PROSITE" id="PS50175">
    <property type="entry name" value="ASP_PROT_RETROV"/>
    <property type="match status" value="1"/>
</dbReference>
<evidence type="ECO:0000313" key="2">
    <source>
        <dbReference type="EMBL" id="MBW0570110.1"/>
    </source>
</evidence>
<feature type="domain" description="Peptidase A2" evidence="1">
    <location>
        <begin position="80"/>
        <end position="116"/>
    </location>
</feature>
<comment type="caution">
    <text evidence="2">The sequence shown here is derived from an EMBL/GenBank/DDBJ whole genome shotgun (WGS) entry which is preliminary data.</text>
</comment>
<keyword evidence="3" id="KW-1185">Reference proteome</keyword>
<evidence type="ECO:0000313" key="3">
    <source>
        <dbReference type="Proteomes" id="UP000765509"/>
    </source>
</evidence>
<evidence type="ECO:0000259" key="1">
    <source>
        <dbReference type="PROSITE" id="PS50175"/>
    </source>
</evidence>
<dbReference type="EMBL" id="AVOT02085642">
    <property type="protein sequence ID" value="MBW0570110.1"/>
    <property type="molecule type" value="Genomic_DNA"/>
</dbReference>
<dbReference type="AlphaFoldDB" id="A0A9Q3PQX6"/>
<dbReference type="Proteomes" id="UP000765509">
    <property type="component" value="Unassembled WGS sequence"/>
</dbReference>
<gene>
    <name evidence="2" type="ORF">O181_109825</name>
</gene>
<dbReference type="InterPro" id="IPR001995">
    <property type="entry name" value="Peptidase_A2_cat"/>
</dbReference>
<dbReference type="OrthoDB" id="5535068at2759"/>
<dbReference type="GO" id="GO:0006508">
    <property type="term" value="P:proteolysis"/>
    <property type="evidence" value="ECO:0007669"/>
    <property type="project" value="InterPro"/>
</dbReference>
<reference evidence="2" key="1">
    <citation type="submission" date="2021-03" db="EMBL/GenBank/DDBJ databases">
        <title>Draft genome sequence of rust myrtle Austropuccinia psidii MF-1, a brazilian biotype.</title>
        <authorList>
            <person name="Quecine M.C."/>
            <person name="Pachon D.M.R."/>
            <person name="Bonatelli M.L."/>
            <person name="Correr F.H."/>
            <person name="Franceschini L.M."/>
            <person name="Leite T.F."/>
            <person name="Margarido G.R.A."/>
            <person name="Almeida C.A."/>
            <person name="Ferrarezi J.A."/>
            <person name="Labate C.A."/>
        </authorList>
    </citation>
    <scope>NUCLEOTIDE SEQUENCE</scope>
    <source>
        <strain evidence="2">MF-1</strain>
    </source>
</reference>
<proteinExistence type="predicted"/>
<name>A0A9Q3PQX6_9BASI</name>
<sequence>MVLDKKINLTLEETLTISPIFMKEIKFLSKTEKKHLISLKSTNTEEQELPQEKIIVIDKIHFSFPLGMREIRIGQKEYTVKALLDTGAKLNIIPGNESIKAGLAMRTLEMKLRGIG</sequence>
<dbReference type="GO" id="GO:0004190">
    <property type="term" value="F:aspartic-type endopeptidase activity"/>
    <property type="evidence" value="ECO:0007669"/>
    <property type="project" value="InterPro"/>
</dbReference>
<organism evidence="2 3">
    <name type="scientific">Austropuccinia psidii MF-1</name>
    <dbReference type="NCBI Taxonomy" id="1389203"/>
    <lineage>
        <taxon>Eukaryota</taxon>
        <taxon>Fungi</taxon>
        <taxon>Dikarya</taxon>
        <taxon>Basidiomycota</taxon>
        <taxon>Pucciniomycotina</taxon>
        <taxon>Pucciniomycetes</taxon>
        <taxon>Pucciniales</taxon>
        <taxon>Sphaerophragmiaceae</taxon>
        <taxon>Austropuccinia</taxon>
    </lineage>
</organism>